<name>A0ABX7DZJ2_9FLAO</name>
<gene>
    <name evidence="1" type="ORF">JK629_04315</name>
</gene>
<protein>
    <recommendedName>
        <fullName evidence="3">Four helix bundle protein</fullName>
    </recommendedName>
</protein>
<organism evidence="1 2">
    <name type="scientific">Aequorivita iocasae</name>
    <dbReference type="NCBI Taxonomy" id="2803865"/>
    <lineage>
        <taxon>Bacteria</taxon>
        <taxon>Pseudomonadati</taxon>
        <taxon>Bacteroidota</taxon>
        <taxon>Flavobacteriia</taxon>
        <taxon>Flavobacteriales</taxon>
        <taxon>Flavobacteriaceae</taxon>
        <taxon>Aequorivita</taxon>
    </lineage>
</organism>
<dbReference type="Proteomes" id="UP000629420">
    <property type="component" value="Chromosome"/>
</dbReference>
<proteinExistence type="predicted"/>
<dbReference type="SUPFAM" id="SSF158446">
    <property type="entry name" value="IVS-encoded protein-like"/>
    <property type="match status" value="1"/>
</dbReference>
<evidence type="ECO:0000313" key="1">
    <source>
        <dbReference type="EMBL" id="QQX78169.1"/>
    </source>
</evidence>
<evidence type="ECO:0008006" key="3">
    <source>
        <dbReference type="Google" id="ProtNLM"/>
    </source>
</evidence>
<dbReference type="InterPro" id="IPR036583">
    <property type="entry name" value="23S_rRNA_IVS_sf"/>
</dbReference>
<evidence type="ECO:0000313" key="2">
    <source>
        <dbReference type="Proteomes" id="UP000629420"/>
    </source>
</evidence>
<accession>A0ABX7DZJ2</accession>
<sequence>MYAATELNFIENDLSKKVLAEISEIKKMLYALIQTIKKQL</sequence>
<reference evidence="1 2" key="1">
    <citation type="submission" date="2021-01" db="EMBL/GenBank/DDBJ databases">
        <title>Aequorivita sp. strain KX20305, a bacterium isolated from the sediment collected at a cold seep field in South China Sea.</title>
        <authorList>
            <person name="Zhang H."/>
            <person name="Li C."/>
        </authorList>
    </citation>
    <scope>NUCLEOTIDE SEQUENCE [LARGE SCALE GENOMIC DNA]</scope>
    <source>
        <strain evidence="1 2">KX20305</strain>
    </source>
</reference>
<keyword evidence="2" id="KW-1185">Reference proteome</keyword>
<dbReference type="RefSeq" id="WP_202337987.1">
    <property type="nucleotide sequence ID" value="NZ_CP068439.1"/>
</dbReference>
<dbReference type="EMBL" id="CP068439">
    <property type="protein sequence ID" value="QQX78169.1"/>
    <property type="molecule type" value="Genomic_DNA"/>
</dbReference>